<evidence type="ECO:0008006" key="3">
    <source>
        <dbReference type="Google" id="ProtNLM"/>
    </source>
</evidence>
<protein>
    <recommendedName>
        <fullName evidence="3">Ig-like domain-containing protein</fullName>
    </recommendedName>
</protein>
<name>A0A9Q1CR30_HOLLE</name>
<proteinExistence type="predicted"/>
<keyword evidence="2" id="KW-1185">Reference proteome</keyword>
<dbReference type="OrthoDB" id="10693806at2759"/>
<comment type="caution">
    <text evidence="1">The sequence shown here is derived from an EMBL/GenBank/DDBJ whole genome shotgun (WGS) entry which is preliminary data.</text>
</comment>
<dbReference type="AlphaFoldDB" id="A0A9Q1CR30"/>
<dbReference type="Proteomes" id="UP001152320">
    <property type="component" value="Chromosome 1"/>
</dbReference>
<accession>A0A9Q1CR30</accession>
<organism evidence="1 2">
    <name type="scientific">Holothuria leucospilota</name>
    <name type="common">Black long sea cucumber</name>
    <name type="synonym">Mertensiothuria leucospilota</name>
    <dbReference type="NCBI Taxonomy" id="206669"/>
    <lineage>
        <taxon>Eukaryota</taxon>
        <taxon>Metazoa</taxon>
        <taxon>Echinodermata</taxon>
        <taxon>Eleutherozoa</taxon>
        <taxon>Echinozoa</taxon>
        <taxon>Holothuroidea</taxon>
        <taxon>Aspidochirotacea</taxon>
        <taxon>Aspidochirotida</taxon>
        <taxon>Holothuriidae</taxon>
        <taxon>Holothuria</taxon>
    </lineage>
</organism>
<evidence type="ECO:0000313" key="2">
    <source>
        <dbReference type="Proteomes" id="UP001152320"/>
    </source>
</evidence>
<gene>
    <name evidence="1" type="ORF">HOLleu_02700</name>
</gene>
<dbReference type="EMBL" id="JAIZAY010000001">
    <property type="protein sequence ID" value="KAJ8049796.1"/>
    <property type="molecule type" value="Genomic_DNA"/>
</dbReference>
<evidence type="ECO:0000313" key="1">
    <source>
        <dbReference type="EMBL" id="KAJ8049796.1"/>
    </source>
</evidence>
<reference evidence="1" key="1">
    <citation type="submission" date="2021-10" db="EMBL/GenBank/DDBJ databases">
        <title>Tropical sea cucumber genome reveals ecological adaptation and Cuvierian tubules defense mechanism.</title>
        <authorList>
            <person name="Chen T."/>
        </authorList>
    </citation>
    <scope>NUCLEOTIDE SEQUENCE</scope>
    <source>
        <strain evidence="1">Nanhai2018</strain>
        <tissue evidence="1">Muscle</tissue>
    </source>
</reference>
<sequence length="432" mass="48408">MGSTSTVQCLFHRDFFAVLWFNTTNYPEEDPILRYQNMKKYGAGYNSGEFDIHPNGSLIINHVLLSHEHTFKVGYAHFDSEVPTLIDVQIIVTVNPPIPFPVLENCGNATNKCYSEIDRPFIECSVRGSRPPVLLNLILRTVSGDRDISNETLTLQNGVGYTSRVTTKNLFDYSSILVLLVCKASGPPGILSEDESLALVQRSEAGLKSLEPTRVHVARNSVMELKCTGHQVGFLLWKKISSPSVPVQEILMYTVFIERKFTELFSSDFSLGTNGSLKTFISDLRHEGSYFCLFGDGETDGVTMYEVSIIVHPVPAYPVIDGCAHDECCVLEAEREGNLTCSVTGIRPMVQLEWGGLSAQDVTTISFTKHNFTVKDNGETFDLTLTAMYNILEYQIDRVTVECRISLPEVFYLSSQVDLVFAEGKFWINHRY</sequence>